<dbReference type="AlphaFoldDB" id="A0A9X2RIT4"/>
<gene>
    <name evidence="10" type="ORF">NOG11_13470</name>
</gene>
<keyword evidence="5 7" id="KW-0573">Peptidoglycan synthesis</keyword>
<keyword evidence="3" id="KW-0808">Transferase</keyword>
<sequence length="542" mass="60255">MSIVASARPALLLAAISGLCLAAPEGAASDHEKKVAAQAEHVLAAAVPDLIHRYYDEGGTRLFTADKRGRENIRQLIEEIEKLEAAGLNPEDYGLSAMKTAAPLGGDRLEAAGALALTALASDLRDGVSDPLIVYTEEELERGEASRAELLREAALASSVSDFLQSLRTDNLIEMKLNEALRTYIAYAEEEAWEPLALSAEVLEEGDEGADVRAVEERLAAEGFYRLPIESEVEPAFTLQLKAAVEAFQESRGIATDGVVGPSTLARMNETPDELVEAIRLNLERARWLPQDFAERHLFVNIANYTVDAFEGEERVFSIRTVVGTTYNQTPVFADEMEYVVANPYWNIPRSILVEEVAPAQAKDPTYLERKNMEVVEGWQEQAPLVDPASIDWSSVDGDESWRVRQRGGPSNALGLIKFIFPNRYSVYLHDSPAESLFGRTERAFSHGCIRVEEPAKLAEWVLEGTDYESREAIDELLASERREQIFLPEKLPVYVAYLTVWPDTEGRVKFLEDIYDRDEPLRQALSEGRQKAGRQVAALLR</sequence>
<dbReference type="Proteomes" id="UP001142610">
    <property type="component" value="Unassembled WGS sequence"/>
</dbReference>
<feature type="chain" id="PRO_5040779966" evidence="8">
    <location>
        <begin position="23"/>
        <end position="542"/>
    </location>
</feature>
<dbReference type="InterPro" id="IPR045380">
    <property type="entry name" value="LD_TPept_scaffold_dom"/>
</dbReference>
<dbReference type="PANTHER" id="PTHR41533:SF2">
    <property type="entry name" value="BLR7131 PROTEIN"/>
    <property type="match status" value="1"/>
</dbReference>
<dbReference type="Pfam" id="PF20142">
    <property type="entry name" value="Scaffold"/>
    <property type="match status" value="1"/>
</dbReference>
<dbReference type="PANTHER" id="PTHR41533">
    <property type="entry name" value="L,D-TRANSPEPTIDASE HI_1667-RELATED"/>
    <property type="match status" value="1"/>
</dbReference>
<dbReference type="InterPro" id="IPR036365">
    <property type="entry name" value="PGBD-like_sf"/>
</dbReference>
<dbReference type="GO" id="GO:0004180">
    <property type="term" value="F:carboxypeptidase activity"/>
    <property type="evidence" value="ECO:0007669"/>
    <property type="project" value="UniProtKB-ARBA"/>
</dbReference>
<evidence type="ECO:0000256" key="1">
    <source>
        <dbReference type="ARBA" id="ARBA00004752"/>
    </source>
</evidence>
<dbReference type="CDD" id="cd16913">
    <property type="entry name" value="YkuD_like"/>
    <property type="match status" value="1"/>
</dbReference>
<name>A0A9X2RIT4_9PROT</name>
<dbReference type="SUPFAM" id="SSF141523">
    <property type="entry name" value="L,D-transpeptidase catalytic domain-like"/>
    <property type="match status" value="1"/>
</dbReference>
<evidence type="ECO:0000256" key="8">
    <source>
        <dbReference type="SAM" id="SignalP"/>
    </source>
</evidence>
<evidence type="ECO:0000256" key="4">
    <source>
        <dbReference type="ARBA" id="ARBA00022960"/>
    </source>
</evidence>
<dbReference type="EMBL" id="JANIBC010000017">
    <property type="protein sequence ID" value="MCQ8186389.1"/>
    <property type="molecule type" value="Genomic_DNA"/>
</dbReference>
<evidence type="ECO:0000313" key="11">
    <source>
        <dbReference type="Proteomes" id="UP001142610"/>
    </source>
</evidence>
<dbReference type="GO" id="GO:0016740">
    <property type="term" value="F:transferase activity"/>
    <property type="evidence" value="ECO:0007669"/>
    <property type="project" value="UniProtKB-KW"/>
</dbReference>
<dbReference type="GO" id="GO:0008360">
    <property type="term" value="P:regulation of cell shape"/>
    <property type="evidence" value="ECO:0007669"/>
    <property type="project" value="UniProtKB-UniRule"/>
</dbReference>
<dbReference type="SUPFAM" id="SSF47090">
    <property type="entry name" value="PGBD-like"/>
    <property type="match status" value="1"/>
</dbReference>
<dbReference type="InterPro" id="IPR005490">
    <property type="entry name" value="LD_TPept_cat_dom"/>
</dbReference>
<dbReference type="GO" id="GO:0009252">
    <property type="term" value="P:peptidoglycan biosynthetic process"/>
    <property type="evidence" value="ECO:0007669"/>
    <property type="project" value="UniProtKB-KW"/>
</dbReference>
<dbReference type="PROSITE" id="PS52029">
    <property type="entry name" value="LD_TPASE"/>
    <property type="match status" value="1"/>
</dbReference>
<evidence type="ECO:0000256" key="7">
    <source>
        <dbReference type="PROSITE-ProRule" id="PRU01373"/>
    </source>
</evidence>
<dbReference type="GO" id="GO:0071555">
    <property type="term" value="P:cell wall organization"/>
    <property type="evidence" value="ECO:0007669"/>
    <property type="project" value="UniProtKB-UniRule"/>
</dbReference>
<dbReference type="RefSeq" id="WP_256620305.1">
    <property type="nucleotide sequence ID" value="NZ_JANIBC010000017.1"/>
</dbReference>
<keyword evidence="11" id="KW-1185">Reference proteome</keyword>
<comment type="pathway">
    <text evidence="1 7">Cell wall biogenesis; peptidoglycan biosynthesis.</text>
</comment>
<evidence type="ECO:0000313" key="10">
    <source>
        <dbReference type="EMBL" id="MCQ8186389.1"/>
    </source>
</evidence>
<protein>
    <submittedName>
        <fullName evidence="10">L,D-transpeptidase family protein</fullName>
    </submittedName>
</protein>
<comment type="caution">
    <text evidence="10">The sequence shown here is derived from an EMBL/GenBank/DDBJ whole genome shotgun (WGS) entry which is preliminary data.</text>
</comment>
<dbReference type="InterPro" id="IPR038063">
    <property type="entry name" value="Transpep_catalytic_dom"/>
</dbReference>
<feature type="domain" description="L,D-TPase catalytic" evidence="9">
    <location>
        <begin position="296"/>
        <end position="471"/>
    </location>
</feature>
<dbReference type="InterPro" id="IPR002477">
    <property type="entry name" value="Peptidoglycan-bd-like"/>
</dbReference>
<evidence type="ECO:0000259" key="9">
    <source>
        <dbReference type="PROSITE" id="PS52029"/>
    </source>
</evidence>
<proteinExistence type="inferred from homology"/>
<feature type="active site" description="Proton donor/acceptor" evidence="7">
    <location>
        <position position="430"/>
    </location>
</feature>
<evidence type="ECO:0000256" key="6">
    <source>
        <dbReference type="ARBA" id="ARBA00023316"/>
    </source>
</evidence>
<evidence type="ECO:0000256" key="5">
    <source>
        <dbReference type="ARBA" id="ARBA00022984"/>
    </source>
</evidence>
<feature type="signal peptide" evidence="8">
    <location>
        <begin position="1"/>
        <end position="22"/>
    </location>
</feature>
<dbReference type="Pfam" id="PF03734">
    <property type="entry name" value="YkuD"/>
    <property type="match status" value="1"/>
</dbReference>
<comment type="similarity">
    <text evidence="2">Belongs to the YkuD family.</text>
</comment>
<dbReference type="Pfam" id="PF01471">
    <property type="entry name" value="PG_binding_1"/>
    <property type="match status" value="1"/>
</dbReference>
<dbReference type="Gene3D" id="1.10.101.10">
    <property type="entry name" value="PGBD-like superfamily/PGBD"/>
    <property type="match status" value="1"/>
</dbReference>
<evidence type="ECO:0000256" key="3">
    <source>
        <dbReference type="ARBA" id="ARBA00022679"/>
    </source>
</evidence>
<dbReference type="Gene3D" id="2.40.440.10">
    <property type="entry name" value="L,D-transpeptidase catalytic domain-like"/>
    <property type="match status" value="1"/>
</dbReference>
<reference evidence="10" key="1">
    <citation type="submission" date="2022-07" db="EMBL/GenBank/DDBJ databases">
        <title>Parvularcula maris sp. nov., an algicidal bacterium isolated from seawater.</title>
        <authorList>
            <person name="Li F."/>
        </authorList>
    </citation>
    <scope>NUCLEOTIDE SEQUENCE</scope>
    <source>
        <strain evidence="10">BGMRC 0090</strain>
    </source>
</reference>
<keyword evidence="8" id="KW-0732">Signal</keyword>
<feature type="active site" description="Nucleophile" evidence="7">
    <location>
        <position position="449"/>
    </location>
</feature>
<keyword evidence="6 7" id="KW-0961">Cell wall biogenesis/degradation</keyword>
<keyword evidence="4 7" id="KW-0133">Cell shape</keyword>
<dbReference type="InterPro" id="IPR052905">
    <property type="entry name" value="LD-transpeptidase_YkuD-like"/>
</dbReference>
<dbReference type="InterPro" id="IPR036366">
    <property type="entry name" value="PGBDSf"/>
</dbReference>
<organism evidence="10 11">
    <name type="scientific">Parvularcula maris</name>
    <dbReference type="NCBI Taxonomy" id="2965077"/>
    <lineage>
        <taxon>Bacteria</taxon>
        <taxon>Pseudomonadati</taxon>
        <taxon>Pseudomonadota</taxon>
        <taxon>Alphaproteobacteria</taxon>
        <taxon>Parvularculales</taxon>
        <taxon>Parvularculaceae</taxon>
        <taxon>Parvularcula</taxon>
    </lineage>
</organism>
<accession>A0A9X2RIT4</accession>
<evidence type="ECO:0000256" key="2">
    <source>
        <dbReference type="ARBA" id="ARBA00005992"/>
    </source>
</evidence>